<dbReference type="EMBL" id="LC168164">
    <property type="protein sequence ID" value="BAV39191.1"/>
    <property type="molecule type" value="Genomic_DNA"/>
</dbReference>
<reference evidence="1 2" key="1">
    <citation type="submission" date="2016-07" db="EMBL/GenBank/DDBJ databases">
        <title>Characterization of three bacteriophages infecting bacteria isolated from shrimp culture pond water.</title>
        <authorList>
            <person name="Khoa H.V."/>
        </authorList>
    </citation>
    <scope>NUCLEOTIDE SEQUENCE [LARGE SCALE GENOMIC DNA]</scope>
</reference>
<proteinExistence type="predicted"/>
<name>A0A1B4XWJ8_9CAUD</name>
<keyword evidence="2" id="KW-1185">Reference proteome</keyword>
<protein>
    <submittedName>
        <fullName evidence="1">Uncharacterized protein</fullName>
    </submittedName>
</protein>
<sequence length="73" mass="8824">MECSILKDSSVNYTRYYLYEYPKDFRIPNDCPVFWEGNNEFKSPLRQAKSYLKSKGFKKVKVYTNGKFKEYEL</sequence>
<evidence type="ECO:0000313" key="2">
    <source>
        <dbReference type="Proteomes" id="UP000224877"/>
    </source>
</evidence>
<gene>
    <name evidence="1" type="ORF">BPT24_068</name>
</gene>
<evidence type="ECO:0000313" key="1">
    <source>
        <dbReference type="EMBL" id="BAV39191.1"/>
    </source>
</evidence>
<organism evidence="1 2">
    <name type="scientific">Tenacibaculum phage pT24</name>
    <dbReference type="NCBI Taxonomy" id="1880590"/>
    <lineage>
        <taxon>Viruses</taxon>
        <taxon>Duplodnaviria</taxon>
        <taxon>Heunggongvirae</taxon>
        <taxon>Uroviricota</taxon>
        <taxon>Caudoviricetes</taxon>
        <taxon>Kungbxnavirus</taxon>
        <taxon>Kungbxnavirus pT24</taxon>
    </lineage>
</organism>
<accession>A0A1B4XWJ8</accession>
<dbReference type="Proteomes" id="UP000224877">
    <property type="component" value="Segment"/>
</dbReference>